<reference evidence="9 10" key="1">
    <citation type="submission" date="2017-11" db="EMBL/GenBank/DDBJ databases">
        <title>Genome sequence of Lysinibacillus sphaericus, a lignin-degrading bacteria isolated from municipal solid waste soil.</title>
        <authorList>
            <person name="Persinoti G.F."/>
            <person name="Paixao D.A."/>
            <person name="Bugg T.D."/>
            <person name="Squina F.M."/>
        </authorList>
    </citation>
    <scope>NUCLEOTIDE SEQUENCE [LARGE SCALE GENOMIC DNA]</scope>
    <source>
        <strain evidence="9 10">A1</strain>
    </source>
</reference>
<dbReference type="InterPro" id="IPR024515">
    <property type="entry name" value="DUF3397"/>
</dbReference>
<dbReference type="AlphaFoldDB" id="A0A2S5D3Y0"/>
<feature type="transmembrane region" description="Helical" evidence="7">
    <location>
        <begin position="38"/>
        <end position="57"/>
    </location>
</feature>
<dbReference type="RefSeq" id="WP_069510275.1">
    <property type="nucleotide sequence ID" value="NZ_CP194323.1"/>
</dbReference>
<protein>
    <recommendedName>
        <fullName evidence="8">Cytochrome b/b6 C-terminal region profile domain-containing protein</fullName>
    </recommendedName>
</protein>
<dbReference type="Pfam" id="PF11877">
    <property type="entry name" value="DUF3397"/>
    <property type="match status" value="1"/>
</dbReference>
<keyword evidence="4" id="KW-0249">Electron transport</keyword>
<dbReference type="InterPro" id="IPR005798">
    <property type="entry name" value="Cyt_b/b6_C"/>
</dbReference>
<sequence>MKDILHIVISVIIFCPVLLFVIVYAVSRKVNIRGTHAFGAASDVTTFWLFFSVPLAIGALWGVNVGALLVMLAIVLAIVFTYVDWRTKKEIEVKPLLRKIWRFLFLVLSTAYLLICLVGMIQSVVEYLQSV</sequence>
<organism evidence="9 10">
    <name type="scientific">Lysinibacillus sphaericus</name>
    <name type="common">Bacillus sphaericus</name>
    <dbReference type="NCBI Taxonomy" id="1421"/>
    <lineage>
        <taxon>Bacteria</taxon>
        <taxon>Bacillati</taxon>
        <taxon>Bacillota</taxon>
        <taxon>Bacilli</taxon>
        <taxon>Bacillales</taxon>
        <taxon>Bacillaceae</taxon>
        <taxon>Lysinibacillus</taxon>
    </lineage>
</organism>
<evidence type="ECO:0000256" key="7">
    <source>
        <dbReference type="SAM" id="Phobius"/>
    </source>
</evidence>
<gene>
    <name evidence="9" type="ORF">LYSIN_02568</name>
</gene>
<accession>A0A2S5D3Y0</accession>
<name>A0A2S5D3Y0_LYSSH</name>
<dbReference type="Proteomes" id="UP000237319">
    <property type="component" value="Unassembled WGS sequence"/>
</dbReference>
<feature type="transmembrane region" description="Helical" evidence="7">
    <location>
        <begin position="6"/>
        <end position="26"/>
    </location>
</feature>
<keyword evidence="10" id="KW-1185">Reference proteome</keyword>
<proteinExistence type="predicted"/>
<dbReference type="GO" id="GO:0009055">
    <property type="term" value="F:electron transfer activity"/>
    <property type="evidence" value="ECO:0007669"/>
    <property type="project" value="InterPro"/>
</dbReference>
<keyword evidence="2" id="KW-0813">Transport</keyword>
<evidence type="ECO:0000256" key="3">
    <source>
        <dbReference type="ARBA" id="ARBA00022692"/>
    </source>
</evidence>
<keyword evidence="5 7" id="KW-1133">Transmembrane helix</keyword>
<keyword evidence="6 7" id="KW-0472">Membrane</keyword>
<keyword evidence="3 7" id="KW-0812">Transmembrane</keyword>
<evidence type="ECO:0000256" key="5">
    <source>
        <dbReference type="ARBA" id="ARBA00022989"/>
    </source>
</evidence>
<evidence type="ECO:0000256" key="2">
    <source>
        <dbReference type="ARBA" id="ARBA00022448"/>
    </source>
</evidence>
<evidence type="ECO:0000313" key="9">
    <source>
        <dbReference type="EMBL" id="POZ57784.1"/>
    </source>
</evidence>
<evidence type="ECO:0000259" key="8">
    <source>
        <dbReference type="PROSITE" id="PS51003"/>
    </source>
</evidence>
<dbReference type="PROSITE" id="PS51003">
    <property type="entry name" value="CYTB_CTER"/>
    <property type="match status" value="1"/>
</dbReference>
<dbReference type="GO" id="GO:0016020">
    <property type="term" value="C:membrane"/>
    <property type="evidence" value="ECO:0007669"/>
    <property type="project" value="UniProtKB-SubCell"/>
</dbReference>
<evidence type="ECO:0000256" key="6">
    <source>
        <dbReference type="ARBA" id="ARBA00023136"/>
    </source>
</evidence>
<feature type="transmembrane region" description="Helical" evidence="7">
    <location>
        <begin position="63"/>
        <end position="83"/>
    </location>
</feature>
<dbReference type="GO" id="GO:0016491">
    <property type="term" value="F:oxidoreductase activity"/>
    <property type="evidence" value="ECO:0007669"/>
    <property type="project" value="InterPro"/>
</dbReference>
<evidence type="ECO:0000313" key="10">
    <source>
        <dbReference type="Proteomes" id="UP000237319"/>
    </source>
</evidence>
<comment type="caution">
    <text evidence="9">The sequence shown here is derived from an EMBL/GenBank/DDBJ whole genome shotgun (WGS) entry which is preliminary data.</text>
</comment>
<feature type="domain" description="Cytochrome b/b6 C-terminal region profile" evidence="8">
    <location>
        <begin position="1"/>
        <end position="131"/>
    </location>
</feature>
<evidence type="ECO:0000256" key="1">
    <source>
        <dbReference type="ARBA" id="ARBA00004141"/>
    </source>
</evidence>
<feature type="transmembrane region" description="Helical" evidence="7">
    <location>
        <begin position="103"/>
        <end position="125"/>
    </location>
</feature>
<evidence type="ECO:0000256" key="4">
    <source>
        <dbReference type="ARBA" id="ARBA00022982"/>
    </source>
</evidence>
<dbReference type="EMBL" id="PGLV01000001">
    <property type="protein sequence ID" value="POZ57784.1"/>
    <property type="molecule type" value="Genomic_DNA"/>
</dbReference>
<comment type="subcellular location">
    <subcellularLocation>
        <location evidence="1">Membrane</location>
        <topology evidence="1">Multi-pass membrane protein</topology>
    </subcellularLocation>
</comment>